<evidence type="ECO:0008006" key="13">
    <source>
        <dbReference type="Google" id="ProtNLM"/>
    </source>
</evidence>
<reference evidence="10" key="2">
    <citation type="submission" date="2010-07" db="EMBL/GenBank/DDBJ databases">
        <authorList>
            <consortium name="The Broad Institute Genome Sequencing Platform"/>
            <consortium name="Broad Institute Genome Sequencing Center for Infectious Disease"/>
            <person name="Ma L.-J."/>
            <person name="Dead R."/>
            <person name="Young S."/>
            <person name="Zeng Q."/>
            <person name="Koehrsen M."/>
            <person name="Alvarado L."/>
            <person name="Berlin A."/>
            <person name="Chapman S.B."/>
            <person name="Chen Z."/>
            <person name="Freedman E."/>
            <person name="Gellesch M."/>
            <person name="Goldberg J."/>
            <person name="Griggs A."/>
            <person name="Gujja S."/>
            <person name="Heilman E.R."/>
            <person name="Heiman D."/>
            <person name="Hepburn T."/>
            <person name="Howarth C."/>
            <person name="Jen D."/>
            <person name="Larson L."/>
            <person name="Mehta T."/>
            <person name="Neiman D."/>
            <person name="Pearson M."/>
            <person name="Roberts A."/>
            <person name="Saif S."/>
            <person name="Shea T."/>
            <person name="Shenoy N."/>
            <person name="Sisk P."/>
            <person name="Stolte C."/>
            <person name="Sykes S."/>
            <person name="Walk T."/>
            <person name="White J."/>
            <person name="Yandava C."/>
            <person name="Haas B."/>
            <person name="Nusbaum C."/>
            <person name="Birren B."/>
        </authorList>
    </citation>
    <scope>NUCLEOTIDE SEQUENCE</scope>
    <source>
        <strain evidence="10">R3-111a-1</strain>
    </source>
</reference>
<reference evidence="11" key="4">
    <citation type="journal article" date="2015" name="G3 (Bethesda)">
        <title>Genome sequences of three phytopathogenic species of the Magnaporthaceae family of fungi.</title>
        <authorList>
            <person name="Okagaki L.H."/>
            <person name="Nunes C.C."/>
            <person name="Sailsbery J."/>
            <person name="Clay B."/>
            <person name="Brown D."/>
            <person name="John T."/>
            <person name="Oh Y."/>
            <person name="Young N."/>
            <person name="Fitzgerald M."/>
            <person name="Haas B.J."/>
            <person name="Zeng Q."/>
            <person name="Young S."/>
            <person name="Adiconis X."/>
            <person name="Fan L."/>
            <person name="Levin J.Z."/>
            <person name="Mitchell T.K."/>
            <person name="Okubara P.A."/>
            <person name="Farman M.L."/>
            <person name="Kohn L.M."/>
            <person name="Birren B."/>
            <person name="Ma L.-J."/>
            <person name="Dean R.A."/>
        </authorList>
    </citation>
    <scope>NUCLEOTIDE SEQUENCE</scope>
    <source>
        <strain evidence="11">R3-111a-1</strain>
    </source>
</reference>
<organism evidence="10">
    <name type="scientific">Gaeumannomyces tritici (strain R3-111a-1)</name>
    <name type="common">Wheat and barley take-all root rot fungus</name>
    <name type="synonym">Gaeumannomyces graminis var. tritici</name>
    <dbReference type="NCBI Taxonomy" id="644352"/>
    <lineage>
        <taxon>Eukaryota</taxon>
        <taxon>Fungi</taxon>
        <taxon>Dikarya</taxon>
        <taxon>Ascomycota</taxon>
        <taxon>Pezizomycotina</taxon>
        <taxon>Sordariomycetes</taxon>
        <taxon>Sordariomycetidae</taxon>
        <taxon>Magnaporthales</taxon>
        <taxon>Magnaporthaceae</taxon>
        <taxon>Gaeumannomyces</taxon>
    </lineage>
</organism>
<evidence type="ECO:0000256" key="2">
    <source>
        <dbReference type="ARBA" id="ARBA00004685"/>
    </source>
</evidence>
<evidence type="ECO:0000256" key="6">
    <source>
        <dbReference type="ARBA" id="ARBA00023136"/>
    </source>
</evidence>
<dbReference type="GO" id="GO:0016020">
    <property type="term" value="C:membrane"/>
    <property type="evidence" value="ECO:0007669"/>
    <property type="project" value="UniProtKB-SubCell"/>
</dbReference>
<keyword evidence="3" id="KW-0812">Transmembrane</keyword>
<protein>
    <recommendedName>
        <fullName evidence="13">Tat pathway signal sequence</fullName>
    </recommendedName>
</protein>
<dbReference type="HOGENOM" id="CLU_042941_0_2_1"/>
<evidence type="ECO:0000256" key="1">
    <source>
        <dbReference type="ARBA" id="ARBA00004167"/>
    </source>
</evidence>
<dbReference type="PANTHER" id="PTHR33365">
    <property type="entry name" value="YALI0B05434P"/>
    <property type="match status" value="1"/>
</dbReference>
<evidence type="ECO:0000256" key="3">
    <source>
        <dbReference type="ARBA" id="ARBA00022692"/>
    </source>
</evidence>
<gene>
    <name evidence="11" type="primary">20342170</name>
    <name evidence="10" type="ORF">GGTG_01712</name>
</gene>
<reference evidence="11" key="5">
    <citation type="submission" date="2018-04" db="UniProtKB">
        <authorList>
            <consortium name="EnsemblFungi"/>
        </authorList>
    </citation>
    <scope>IDENTIFICATION</scope>
    <source>
        <strain evidence="11">R3-111a-1</strain>
    </source>
</reference>
<dbReference type="VEuPathDB" id="FungiDB:GGTG_01712"/>
<dbReference type="OrthoDB" id="3687641at2759"/>
<keyword evidence="6" id="KW-0472">Membrane</keyword>
<comment type="pathway">
    <text evidence="2">Mycotoxin biosynthesis.</text>
</comment>
<evidence type="ECO:0000256" key="7">
    <source>
        <dbReference type="ARBA" id="ARBA00023180"/>
    </source>
</evidence>
<dbReference type="GeneID" id="20342170"/>
<comment type="subcellular location">
    <subcellularLocation>
        <location evidence="1">Membrane</location>
        <topology evidence="1">Single-pass membrane protein</topology>
    </subcellularLocation>
</comment>
<dbReference type="EnsemblFungi" id="EJT81737">
    <property type="protein sequence ID" value="EJT81737"/>
    <property type="gene ID" value="GGTG_01712"/>
</dbReference>
<dbReference type="Pfam" id="PF11807">
    <property type="entry name" value="UstYa"/>
    <property type="match status" value="1"/>
</dbReference>
<dbReference type="EMBL" id="GL385395">
    <property type="protein sequence ID" value="EJT81737.1"/>
    <property type="molecule type" value="Genomic_DNA"/>
</dbReference>
<dbReference type="PANTHER" id="PTHR33365:SF4">
    <property type="entry name" value="CYCLOCHLOROTINE BIOSYNTHESIS PROTEIN O"/>
    <property type="match status" value="1"/>
</dbReference>
<dbReference type="eggNOG" id="ENOG502SQ6R">
    <property type="taxonomic scope" value="Eukaryota"/>
</dbReference>
<dbReference type="InterPro" id="IPR021765">
    <property type="entry name" value="UstYa-like"/>
</dbReference>
<evidence type="ECO:0000256" key="4">
    <source>
        <dbReference type="ARBA" id="ARBA00022989"/>
    </source>
</evidence>
<name>J3NKD3_GAET3</name>
<evidence type="ECO:0000313" key="12">
    <source>
        <dbReference type="Proteomes" id="UP000006039"/>
    </source>
</evidence>
<evidence type="ECO:0000313" key="10">
    <source>
        <dbReference type="EMBL" id="EJT81737.1"/>
    </source>
</evidence>
<evidence type="ECO:0000256" key="9">
    <source>
        <dbReference type="SAM" id="MobiDB-lite"/>
    </source>
</evidence>
<dbReference type="RefSeq" id="XP_009217746.1">
    <property type="nucleotide sequence ID" value="XM_009219482.1"/>
</dbReference>
<reference evidence="12" key="1">
    <citation type="submission" date="2010-07" db="EMBL/GenBank/DDBJ databases">
        <title>The genome sequence of Gaeumannomyces graminis var. tritici strain R3-111a-1.</title>
        <authorList>
            <consortium name="The Broad Institute Genome Sequencing Platform"/>
            <person name="Ma L.-J."/>
            <person name="Dead R."/>
            <person name="Young S."/>
            <person name="Zeng Q."/>
            <person name="Koehrsen M."/>
            <person name="Alvarado L."/>
            <person name="Berlin A."/>
            <person name="Chapman S.B."/>
            <person name="Chen Z."/>
            <person name="Freedman E."/>
            <person name="Gellesch M."/>
            <person name="Goldberg J."/>
            <person name="Griggs A."/>
            <person name="Gujja S."/>
            <person name="Heilman E.R."/>
            <person name="Heiman D."/>
            <person name="Hepburn T."/>
            <person name="Howarth C."/>
            <person name="Jen D."/>
            <person name="Larson L."/>
            <person name="Mehta T."/>
            <person name="Neiman D."/>
            <person name="Pearson M."/>
            <person name="Roberts A."/>
            <person name="Saif S."/>
            <person name="Shea T."/>
            <person name="Shenoy N."/>
            <person name="Sisk P."/>
            <person name="Stolte C."/>
            <person name="Sykes S."/>
            <person name="Walk T."/>
            <person name="White J."/>
            <person name="Yandava C."/>
            <person name="Haas B."/>
            <person name="Nusbaum C."/>
            <person name="Birren B."/>
        </authorList>
    </citation>
    <scope>NUCLEOTIDE SEQUENCE [LARGE SCALE GENOMIC DNA]</scope>
    <source>
        <strain evidence="12">R3-111a-1</strain>
    </source>
</reference>
<proteinExistence type="inferred from homology"/>
<dbReference type="STRING" id="644352.J3NKD3"/>
<keyword evidence="4" id="KW-1133">Transmembrane helix</keyword>
<accession>J3NKD3</accession>
<evidence type="ECO:0000256" key="8">
    <source>
        <dbReference type="ARBA" id="ARBA00035112"/>
    </source>
</evidence>
<feature type="compositionally biased region" description="Basic and acidic residues" evidence="9">
    <location>
        <begin position="16"/>
        <end position="28"/>
    </location>
</feature>
<reference evidence="10" key="3">
    <citation type="submission" date="2010-09" db="EMBL/GenBank/DDBJ databases">
        <title>Annotation of Gaeumannomyces graminis var. tritici R3-111a-1.</title>
        <authorList>
            <consortium name="The Broad Institute Genome Sequencing Platform"/>
            <person name="Ma L.-J."/>
            <person name="Dead R."/>
            <person name="Young S.K."/>
            <person name="Zeng Q."/>
            <person name="Gargeya S."/>
            <person name="Fitzgerald M."/>
            <person name="Haas B."/>
            <person name="Abouelleil A."/>
            <person name="Alvarado L."/>
            <person name="Arachchi H.M."/>
            <person name="Berlin A."/>
            <person name="Brown A."/>
            <person name="Chapman S.B."/>
            <person name="Chen Z."/>
            <person name="Dunbar C."/>
            <person name="Freedman E."/>
            <person name="Gearin G."/>
            <person name="Gellesch M."/>
            <person name="Goldberg J."/>
            <person name="Griggs A."/>
            <person name="Gujja S."/>
            <person name="Heiman D."/>
            <person name="Howarth C."/>
            <person name="Larson L."/>
            <person name="Lui A."/>
            <person name="MacDonald P.J.P."/>
            <person name="Mehta T."/>
            <person name="Montmayeur A."/>
            <person name="Murphy C."/>
            <person name="Neiman D."/>
            <person name="Pearson M."/>
            <person name="Priest M."/>
            <person name="Roberts A."/>
            <person name="Saif S."/>
            <person name="Shea T."/>
            <person name="Shenoy N."/>
            <person name="Sisk P."/>
            <person name="Stolte C."/>
            <person name="Sykes S."/>
            <person name="Yandava C."/>
            <person name="Wortman J."/>
            <person name="Nusbaum C."/>
            <person name="Birren B."/>
        </authorList>
    </citation>
    <scope>NUCLEOTIDE SEQUENCE</scope>
    <source>
        <strain evidence="10">R3-111a-1</strain>
    </source>
</reference>
<evidence type="ECO:0000256" key="5">
    <source>
        <dbReference type="ARBA" id="ARBA00023026"/>
    </source>
</evidence>
<feature type="region of interest" description="Disordered" evidence="9">
    <location>
        <begin position="1"/>
        <end position="28"/>
    </location>
</feature>
<dbReference type="Proteomes" id="UP000006039">
    <property type="component" value="Unassembled WGS sequence"/>
</dbReference>
<keyword evidence="5" id="KW-0843">Virulence</keyword>
<keyword evidence="12" id="KW-1185">Reference proteome</keyword>
<keyword evidence="7" id="KW-0325">Glycoprotein</keyword>
<sequence>MHGYPPKMSNLYQSVPHDEEGSLTGDKEGVRTRRVRGVLSEVIERGRTHWTWIAHAVLLSASLTMLTLSLCSRGAKVDDLTFTKKYSSWSPAAPAVRYETVKFNLTPVVDSPYVGYGEEVDKAWDYIANDVGDQMISEEEALRMGSPLNSLKVKDPKTGKEGYRVGVEVFHQLHCLNLLRQGLYKNYYKDLHGDVGDASGKALHGHLDHCIEALRLNLMCQSDIGIFTFRLFPEYGLADDDWWPDFSTKHTCRNFEDIRKWGRDNTVSWDHNA</sequence>
<dbReference type="AlphaFoldDB" id="J3NKD3"/>
<evidence type="ECO:0000313" key="11">
    <source>
        <dbReference type="EnsemblFungi" id="EJT81737"/>
    </source>
</evidence>
<comment type="similarity">
    <text evidence="8">Belongs to the ustYa family.</text>
</comment>
<dbReference type="GO" id="GO:0043386">
    <property type="term" value="P:mycotoxin biosynthetic process"/>
    <property type="evidence" value="ECO:0007669"/>
    <property type="project" value="InterPro"/>
</dbReference>